<name>W0V0M7_9BURK</name>
<reference evidence="1 2" key="1">
    <citation type="journal article" date="2015" name="Genome Announc.">
        <title>Genome Sequence of Mushroom Soft-Rot Pathogen Janthinobacterium agaricidamnosum.</title>
        <authorList>
            <person name="Graupner K."/>
            <person name="Lackner G."/>
            <person name="Hertweck C."/>
        </authorList>
    </citation>
    <scope>NUCLEOTIDE SEQUENCE [LARGE SCALE GENOMIC DNA]</scope>
    <source>
        <strain evidence="2">NBRC 102515 / DSM 9628</strain>
    </source>
</reference>
<dbReference type="Proteomes" id="UP000027604">
    <property type="component" value="Chromosome I"/>
</dbReference>
<gene>
    <name evidence="1" type="ORF">GJA_1748</name>
</gene>
<evidence type="ECO:0000313" key="1">
    <source>
        <dbReference type="EMBL" id="CDG82384.1"/>
    </source>
</evidence>
<sequence>MLSPSGTPLDRDQVRAKFARLVNADADDIAFVTTAVRLHSHQEAAGFAAAASIISFEPVSHYHVSSVHRHGACCRFFEIGLMKMCISGHALNA</sequence>
<protein>
    <submittedName>
        <fullName evidence="1">Uncharacterized protein</fullName>
    </submittedName>
</protein>
<dbReference type="AlphaFoldDB" id="W0V0M7"/>
<organism evidence="1 2">
    <name type="scientific">Janthinobacterium agaricidamnosum NBRC 102515 = DSM 9628</name>
    <dbReference type="NCBI Taxonomy" id="1349767"/>
    <lineage>
        <taxon>Bacteria</taxon>
        <taxon>Pseudomonadati</taxon>
        <taxon>Pseudomonadota</taxon>
        <taxon>Betaproteobacteria</taxon>
        <taxon>Burkholderiales</taxon>
        <taxon>Oxalobacteraceae</taxon>
        <taxon>Janthinobacterium</taxon>
    </lineage>
</organism>
<proteinExistence type="predicted"/>
<dbReference type="HOGENOM" id="CLU_2395755_0_0_4"/>
<dbReference type="STRING" id="1349767.GJA_1748"/>
<dbReference type="PATRIC" id="fig|1349767.4.peg.3525"/>
<keyword evidence="2" id="KW-1185">Reference proteome</keyword>
<dbReference type="EMBL" id="HG322949">
    <property type="protein sequence ID" value="CDG82384.1"/>
    <property type="molecule type" value="Genomic_DNA"/>
</dbReference>
<dbReference type="KEGG" id="jag:GJA_1748"/>
<accession>W0V0M7</accession>
<evidence type="ECO:0000313" key="2">
    <source>
        <dbReference type="Proteomes" id="UP000027604"/>
    </source>
</evidence>